<evidence type="ECO:0000313" key="5">
    <source>
        <dbReference type="EMBL" id="MFC7404484.1"/>
    </source>
</evidence>
<comment type="function">
    <text evidence="2 3">Removes the phosphate from trehalose 6-phosphate to produce free trehalose.</text>
</comment>
<dbReference type="InterPro" id="IPR044651">
    <property type="entry name" value="OTSB-like"/>
</dbReference>
<evidence type="ECO:0000256" key="3">
    <source>
        <dbReference type="RuleBase" id="RU361117"/>
    </source>
</evidence>
<dbReference type="EC" id="3.1.3.12" evidence="3"/>
<keyword evidence="1 3" id="KW-0378">Hydrolase</keyword>
<dbReference type="Gene3D" id="3.40.50.1000">
    <property type="entry name" value="HAD superfamily/HAD-like"/>
    <property type="match status" value="1"/>
</dbReference>
<sequence length="309" mass="32039">MTHPDPETADGTIDGDAGVPGPGVSAPLFTAQLDPGLDEALHRFVAHPRIVVGLDFDGVLAPLVLDPTTSRVLPASAEAVVRLAGLPDVEVAVVSGRDAEDLVALADLPDKTRVIGSHGAQWGRSAVGPDGAARLAADPVDLTEDQAVLRAELLRETEALAAPVDGAWVQAKPTAIVVHTRPAGQEQAETLTRQVLDGPGAREGVRVILGKEVIELAVVAVTKGDALLELRSAVGADAALYAGDDTTDEDAFTVLDAATGDVPLKVGDGATRAAYRVADPDELSAVLLRLAELRERVRPAISQETDTFP</sequence>
<keyword evidence="3" id="KW-0479">Metal-binding</keyword>
<dbReference type="PANTHER" id="PTHR43768">
    <property type="entry name" value="TREHALOSE 6-PHOSPHATE PHOSPHATASE"/>
    <property type="match status" value="1"/>
</dbReference>
<dbReference type="RefSeq" id="WP_382391919.1">
    <property type="nucleotide sequence ID" value="NZ_JBHTCQ010000001.1"/>
</dbReference>
<dbReference type="Gene3D" id="3.30.70.1020">
    <property type="entry name" value="Trehalose-6-phosphate phosphatase related protein, domain 2"/>
    <property type="match status" value="1"/>
</dbReference>
<organism evidence="5 6">
    <name type="scientific">Georgenia alba</name>
    <dbReference type="NCBI Taxonomy" id="2233858"/>
    <lineage>
        <taxon>Bacteria</taxon>
        <taxon>Bacillati</taxon>
        <taxon>Actinomycetota</taxon>
        <taxon>Actinomycetes</taxon>
        <taxon>Micrococcales</taxon>
        <taxon>Bogoriellaceae</taxon>
        <taxon>Georgenia</taxon>
    </lineage>
</organism>
<dbReference type="InterPro" id="IPR023214">
    <property type="entry name" value="HAD_sf"/>
</dbReference>
<comment type="cofactor">
    <cofactor evidence="3">
        <name>Mg(2+)</name>
        <dbReference type="ChEBI" id="CHEBI:18420"/>
    </cofactor>
</comment>
<dbReference type="Proteomes" id="UP001596455">
    <property type="component" value="Unassembled WGS sequence"/>
</dbReference>
<evidence type="ECO:0000256" key="2">
    <source>
        <dbReference type="ARBA" id="ARBA00024179"/>
    </source>
</evidence>
<comment type="similarity">
    <text evidence="3">Belongs to the trehalose phosphatase family.</text>
</comment>
<comment type="pathway">
    <text evidence="3">Glycan biosynthesis; trehalose biosynthesis.</text>
</comment>
<feature type="region of interest" description="Disordered" evidence="4">
    <location>
        <begin position="1"/>
        <end position="25"/>
    </location>
</feature>
<dbReference type="SUPFAM" id="SSF56784">
    <property type="entry name" value="HAD-like"/>
    <property type="match status" value="1"/>
</dbReference>
<dbReference type="EMBL" id="JBHTCQ010000001">
    <property type="protein sequence ID" value="MFC7404484.1"/>
    <property type="molecule type" value="Genomic_DNA"/>
</dbReference>
<comment type="caution">
    <text evidence="5">The sequence shown here is derived from an EMBL/GenBank/DDBJ whole genome shotgun (WGS) entry which is preliminary data.</text>
</comment>
<proteinExistence type="inferred from homology"/>
<evidence type="ECO:0000313" key="6">
    <source>
        <dbReference type="Proteomes" id="UP001596455"/>
    </source>
</evidence>
<reference evidence="6" key="1">
    <citation type="journal article" date="2019" name="Int. J. Syst. Evol. Microbiol.">
        <title>The Global Catalogue of Microorganisms (GCM) 10K type strain sequencing project: providing services to taxonomists for standard genome sequencing and annotation.</title>
        <authorList>
            <consortium name="The Broad Institute Genomics Platform"/>
            <consortium name="The Broad Institute Genome Sequencing Center for Infectious Disease"/>
            <person name="Wu L."/>
            <person name="Ma J."/>
        </authorList>
    </citation>
    <scope>NUCLEOTIDE SEQUENCE [LARGE SCALE GENOMIC DNA]</scope>
    <source>
        <strain evidence="6">JCM 1490</strain>
    </source>
</reference>
<keyword evidence="6" id="KW-1185">Reference proteome</keyword>
<name>A0ABW2Q4Q9_9MICO</name>
<dbReference type="Pfam" id="PF02358">
    <property type="entry name" value="Trehalose_PPase"/>
    <property type="match status" value="1"/>
</dbReference>
<dbReference type="NCBIfam" id="TIGR00685">
    <property type="entry name" value="T6PP"/>
    <property type="match status" value="1"/>
</dbReference>
<gene>
    <name evidence="5" type="primary">otsB</name>
    <name evidence="5" type="ORF">ACFQQL_05140</name>
</gene>
<keyword evidence="3" id="KW-0460">Magnesium</keyword>
<dbReference type="InterPro" id="IPR003337">
    <property type="entry name" value="Trehalose_PPase"/>
</dbReference>
<evidence type="ECO:0000256" key="4">
    <source>
        <dbReference type="SAM" id="MobiDB-lite"/>
    </source>
</evidence>
<accession>A0ABW2Q4Q9</accession>
<dbReference type="PANTHER" id="PTHR43768:SF3">
    <property type="entry name" value="TREHALOSE 6-PHOSPHATE PHOSPHATASE"/>
    <property type="match status" value="1"/>
</dbReference>
<protein>
    <recommendedName>
        <fullName evidence="3">Trehalose 6-phosphate phosphatase</fullName>
        <ecNumber evidence="3">3.1.3.12</ecNumber>
    </recommendedName>
</protein>
<evidence type="ECO:0000256" key="1">
    <source>
        <dbReference type="ARBA" id="ARBA00022801"/>
    </source>
</evidence>
<comment type="catalytic activity">
    <reaction evidence="3">
        <text>alpha,alpha-trehalose 6-phosphate + H2O = alpha,alpha-trehalose + phosphate</text>
        <dbReference type="Rhea" id="RHEA:23420"/>
        <dbReference type="ChEBI" id="CHEBI:15377"/>
        <dbReference type="ChEBI" id="CHEBI:16551"/>
        <dbReference type="ChEBI" id="CHEBI:43474"/>
        <dbReference type="ChEBI" id="CHEBI:58429"/>
        <dbReference type="EC" id="3.1.3.12"/>
    </reaction>
</comment>
<dbReference type="InterPro" id="IPR036412">
    <property type="entry name" value="HAD-like_sf"/>
</dbReference>
<dbReference type="GO" id="GO:0004805">
    <property type="term" value="F:trehalose-phosphatase activity"/>
    <property type="evidence" value="ECO:0007669"/>
    <property type="project" value="UniProtKB-EC"/>
</dbReference>